<dbReference type="PANTHER" id="PTHR42760">
    <property type="entry name" value="SHORT-CHAIN DEHYDROGENASES/REDUCTASES FAMILY MEMBER"/>
    <property type="match status" value="1"/>
</dbReference>
<name>A0A9X2L5P7_9BACT</name>
<evidence type="ECO:0000256" key="2">
    <source>
        <dbReference type="ARBA" id="ARBA00023002"/>
    </source>
</evidence>
<dbReference type="InterPro" id="IPR002347">
    <property type="entry name" value="SDR_fam"/>
</dbReference>
<sequence>MIVLITGTSRGIGKSIAQKLLNEGHEVIGTSRSTNHEFPNDENYRHIACDLSKPNEFEKLKSVFQEDEIPEVLINNAGMFAEADFDISDEEWLANWDLTLQVNLRSAALISKWALNAWKKAGVEGRLINISSRAGTRGDTQEYASYAASKGGMTAFTKSIGRSFGKHGITAYTIAPGFVNTDMAQGSIEVYGEDYLTKDLALDSIAPPEQIAEISYLLASGKLKHATGQTFHINSGSYLV</sequence>
<comment type="similarity">
    <text evidence="1 3">Belongs to the short-chain dehydrogenases/reductases (SDR) family.</text>
</comment>
<dbReference type="GO" id="GO:0006633">
    <property type="term" value="P:fatty acid biosynthetic process"/>
    <property type="evidence" value="ECO:0007669"/>
    <property type="project" value="TreeGrafter"/>
</dbReference>
<dbReference type="RefSeq" id="WP_255135615.1">
    <property type="nucleotide sequence ID" value="NZ_JANDBC010000003.1"/>
</dbReference>
<dbReference type="PRINTS" id="PR00081">
    <property type="entry name" value="GDHRDH"/>
</dbReference>
<dbReference type="PRINTS" id="PR00080">
    <property type="entry name" value="SDRFAMILY"/>
</dbReference>
<protein>
    <submittedName>
        <fullName evidence="4">SDR family oxidoreductase</fullName>
    </submittedName>
</protein>
<evidence type="ECO:0000313" key="5">
    <source>
        <dbReference type="Proteomes" id="UP001139125"/>
    </source>
</evidence>
<dbReference type="EMBL" id="JANDBC010000003">
    <property type="protein sequence ID" value="MCP9292717.1"/>
    <property type="molecule type" value="Genomic_DNA"/>
</dbReference>
<dbReference type="AlphaFoldDB" id="A0A9X2L5P7"/>
<dbReference type="Gene3D" id="3.40.50.720">
    <property type="entry name" value="NAD(P)-binding Rossmann-like Domain"/>
    <property type="match status" value="1"/>
</dbReference>
<keyword evidence="5" id="KW-1185">Reference proteome</keyword>
<dbReference type="GO" id="GO:0048038">
    <property type="term" value="F:quinone binding"/>
    <property type="evidence" value="ECO:0007669"/>
    <property type="project" value="TreeGrafter"/>
</dbReference>
<proteinExistence type="inferred from homology"/>
<evidence type="ECO:0000256" key="3">
    <source>
        <dbReference type="RuleBase" id="RU000363"/>
    </source>
</evidence>
<comment type="caution">
    <text evidence="4">The sequence shown here is derived from an EMBL/GenBank/DDBJ whole genome shotgun (WGS) entry which is preliminary data.</text>
</comment>
<dbReference type="Pfam" id="PF00106">
    <property type="entry name" value="adh_short"/>
    <property type="match status" value="1"/>
</dbReference>
<evidence type="ECO:0000313" key="4">
    <source>
        <dbReference type="EMBL" id="MCP9292717.1"/>
    </source>
</evidence>
<evidence type="ECO:0000256" key="1">
    <source>
        <dbReference type="ARBA" id="ARBA00006484"/>
    </source>
</evidence>
<dbReference type="SUPFAM" id="SSF51735">
    <property type="entry name" value="NAD(P)-binding Rossmann-fold domains"/>
    <property type="match status" value="1"/>
</dbReference>
<accession>A0A9X2L5P7</accession>
<dbReference type="Proteomes" id="UP001139125">
    <property type="component" value="Unassembled WGS sequence"/>
</dbReference>
<dbReference type="GO" id="GO:0016616">
    <property type="term" value="F:oxidoreductase activity, acting on the CH-OH group of donors, NAD or NADP as acceptor"/>
    <property type="evidence" value="ECO:0007669"/>
    <property type="project" value="TreeGrafter"/>
</dbReference>
<organism evidence="4 5">
    <name type="scientific">Gracilimonas sediminicola</name>
    <dbReference type="NCBI Taxonomy" id="2952158"/>
    <lineage>
        <taxon>Bacteria</taxon>
        <taxon>Pseudomonadati</taxon>
        <taxon>Balneolota</taxon>
        <taxon>Balneolia</taxon>
        <taxon>Balneolales</taxon>
        <taxon>Balneolaceae</taxon>
        <taxon>Gracilimonas</taxon>
    </lineage>
</organism>
<dbReference type="PANTHER" id="PTHR42760:SF133">
    <property type="entry name" value="3-OXOACYL-[ACYL-CARRIER-PROTEIN] REDUCTASE"/>
    <property type="match status" value="1"/>
</dbReference>
<reference evidence="4" key="1">
    <citation type="submission" date="2022-06" db="EMBL/GenBank/DDBJ databases">
        <title>Gracilimonas sp. CAU 1638 isolated from sea sediment.</title>
        <authorList>
            <person name="Kim W."/>
        </authorList>
    </citation>
    <scope>NUCLEOTIDE SEQUENCE</scope>
    <source>
        <strain evidence="4">CAU 1638</strain>
    </source>
</reference>
<keyword evidence="2" id="KW-0560">Oxidoreductase</keyword>
<dbReference type="InterPro" id="IPR036291">
    <property type="entry name" value="NAD(P)-bd_dom_sf"/>
</dbReference>
<dbReference type="CDD" id="cd05233">
    <property type="entry name" value="SDR_c"/>
    <property type="match status" value="1"/>
</dbReference>
<gene>
    <name evidence="4" type="ORF">NM125_14100</name>
</gene>